<dbReference type="Gene3D" id="3.30.70.1290">
    <property type="entry name" value="Transposase IS200-like"/>
    <property type="match status" value="1"/>
</dbReference>
<dbReference type="PANTHER" id="PTHR34322">
    <property type="entry name" value="TRANSPOSASE, Y1_TNP DOMAIN-CONTAINING"/>
    <property type="match status" value="1"/>
</dbReference>
<reference evidence="2 3" key="1">
    <citation type="journal article" date="2015" name="Nature">
        <title>rRNA introns, odd ribosomes, and small enigmatic genomes across a large radiation of phyla.</title>
        <authorList>
            <person name="Brown C.T."/>
            <person name="Hug L.A."/>
            <person name="Thomas B.C."/>
            <person name="Sharon I."/>
            <person name="Castelle C.J."/>
            <person name="Singh A."/>
            <person name="Wilkins M.J."/>
            <person name="Williams K.H."/>
            <person name="Banfield J.F."/>
        </authorList>
    </citation>
    <scope>NUCLEOTIDE SEQUENCE [LARGE SCALE GENOMIC DNA]</scope>
</reference>
<dbReference type="STRING" id="1618481.US54_C0061G0011"/>
<evidence type="ECO:0000313" key="2">
    <source>
        <dbReference type="EMBL" id="KKQ36637.1"/>
    </source>
</evidence>
<feature type="domain" description="Transposase IS200-like" evidence="1">
    <location>
        <begin position="11"/>
        <end position="149"/>
    </location>
</feature>
<dbReference type="InterPro" id="IPR002686">
    <property type="entry name" value="Transposase_17"/>
</dbReference>
<dbReference type="Proteomes" id="UP000034471">
    <property type="component" value="Unassembled WGS sequence"/>
</dbReference>
<dbReference type="SUPFAM" id="SSF143422">
    <property type="entry name" value="Transposase IS200-like"/>
    <property type="match status" value="1"/>
</dbReference>
<evidence type="ECO:0000259" key="1">
    <source>
        <dbReference type="SMART" id="SM01321"/>
    </source>
</evidence>
<comment type="caution">
    <text evidence="2">The sequence shown here is derived from an EMBL/GenBank/DDBJ whole genome shotgun (WGS) entry which is preliminary data.</text>
</comment>
<organism evidence="2 3">
    <name type="scientific">Candidatus Roizmanbacteria bacterium GW2011_GWA2_37_7</name>
    <dbReference type="NCBI Taxonomy" id="1618481"/>
    <lineage>
        <taxon>Bacteria</taxon>
        <taxon>Candidatus Roizmaniibacteriota</taxon>
    </lineage>
</organism>
<protein>
    <recommendedName>
        <fullName evidence="1">Transposase IS200-like domain-containing protein</fullName>
    </recommendedName>
</protein>
<dbReference type="SMART" id="SM01321">
    <property type="entry name" value="Y1_Tnp"/>
    <property type="match status" value="1"/>
</dbReference>
<dbReference type="GO" id="GO:0003677">
    <property type="term" value="F:DNA binding"/>
    <property type="evidence" value="ECO:0007669"/>
    <property type="project" value="InterPro"/>
</dbReference>
<accession>A0A0G0H3C4</accession>
<name>A0A0G0H3C4_9BACT</name>
<evidence type="ECO:0000313" key="3">
    <source>
        <dbReference type="Proteomes" id="UP000034471"/>
    </source>
</evidence>
<gene>
    <name evidence="2" type="ORF">US54_C0061G0011</name>
</gene>
<dbReference type="PATRIC" id="fig|1618481.3.peg.948"/>
<dbReference type="GO" id="GO:0004803">
    <property type="term" value="F:transposase activity"/>
    <property type="evidence" value="ECO:0007669"/>
    <property type="project" value="InterPro"/>
</dbReference>
<dbReference type="EMBL" id="LBTJ01000061">
    <property type="protein sequence ID" value="KKQ36637.1"/>
    <property type="molecule type" value="Genomic_DNA"/>
</dbReference>
<sequence length="234" mass="27852">MPYKNRNKQLTEGGYYHAYNRGHNRQQIFNDERDYKTFLYILKKYLDPEFRENKLIPSGEMVNVSVNNPLYEKIDLHAFVVMPNHYHILVKQKTKYGMPELMKVLNGQYSSYFNEKYGSEGSIWQGVYKAVHIKTEEQYLHVSRYIHLNPHSLGSDPKRVRPLSGYPYSSYPAFLGKVHYNWLQPYDILHHFHSKHSDTEVSYQRFVEGYSDLDNTQKEYEKSLINDLIIEKVL</sequence>
<dbReference type="GO" id="GO:0006313">
    <property type="term" value="P:DNA transposition"/>
    <property type="evidence" value="ECO:0007669"/>
    <property type="project" value="InterPro"/>
</dbReference>
<dbReference type="AlphaFoldDB" id="A0A0G0H3C4"/>
<dbReference type="InterPro" id="IPR036515">
    <property type="entry name" value="Transposase_17_sf"/>
</dbReference>
<proteinExistence type="predicted"/>
<dbReference type="PANTHER" id="PTHR34322:SF2">
    <property type="entry name" value="TRANSPOSASE IS200-LIKE DOMAIN-CONTAINING PROTEIN"/>
    <property type="match status" value="1"/>
</dbReference>
<dbReference type="Pfam" id="PF01797">
    <property type="entry name" value="Y1_Tnp"/>
    <property type="match status" value="1"/>
</dbReference>